<name>A0A974NE35_9GAMM</name>
<feature type="transmembrane region" description="Helical" evidence="1">
    <location>
        <begin position="36"/>
        <end position="54"/>
    </location>
</feature>
<protein>
    <submittedName>
        <fullName evidence="2">Uncharacterized protein</fullName>
    </submittedName>
</protein>
<sequence>MKVLLDFNKSWFLFILRKIYLWPKTCWSKATTTGEAIISITLYFVLALIFVYFYTGGESHKQDFFAGVQAVGIIFSIILSTLIVMYQNAQVVIQAEKLDQKRKKDNLMNILKIIEQSNILFEQYVVKLQKIILINKIEEKRDYIDDHDLYDDLANDKNVLEFNMGLIRELINILFSTQVTSRVIFKFIRELEDYLDYVDIEEELEVLSKEDGVMLEFVKNKLNSLMKVNEQWINYEINNLK</sequence>
<dbReference type="EMBL" id="CP067393">
    <property type="protein sequence ID" value="QQP85080.1"/>
    <property type="molecule type" value="Genomic_DNA"/>
</dbReference>
<feature type="transmembrane region" description="Helical" evidence="1">
    <location>
        <begin position="66"/>
        <end position="86"/>
    </location>
</feature>
<dbReference type="Proteomes" id="UP000595278">
    <property type="component" value="Chromosome"/>
</dbReference>
<dbReference type="AlphaFoldDB" id="A0A974NE35"/>
<keyword evidence="1" id="KW-0812">Transmembrane</keyword>
<evidence type="ECO:0000313" key="2">
    <source>
        <dbReference type="EMBL" id="QQP85080.1"/>
    </source>
</evidence>
<evidence type="ECO:0000256" key="1">
    <source>
        <dbReference type="SAM" id="Phobius"/>
    </source>
</evidence>
<proteinExistence type="predicted"/>
<evidence type="ECO:0000313" key="3">
    <source>
        <dbReference type="Proteomes" id="UP000595278"/>
    </source>
</evidence>
<organism evidence="2 3">
    <name type="scientific">Entomomonas asaccharolytica</name>
    <dbReference type="NCBI Taxonomy" id="2785331"/>
    <lineage>
        <taxon>Bacteria</taxon>
        <taxon>Pseudomonadati</taxon>
        <taxon>Pseudomonadota</taxon>
        <taxon>Gammaproteobacteria</taxon>
        <taxon>Pseudomonadales</taxon>
        <taxon>Pseudomonadaceae</taxon>
        <taxon>Entomomonas</taxon>
    </lineage>
</organism>
<keyword evidence="1" id="KW-0472">Membrane</keyword>
<keyword evidence="1" id="KW-1133">Transmembrane helix</keyword>
<gene>
    <name evidence="2" type="ORF">JHT90_11890</name>
</gene>
<reference evidence="2 3" key="1">
    <citation type="submission" date="2021-01" db="EMBL/GenBank/DDBJ databases">
        <title>Entomomonas sp. F2A isolated from a house cricket (Acheta domesticus).</title>
        <authorList>
            <person name="Spergser J."/>
            <person name="Busse H.-J."/>
        </authorList>
    </citation>
    <scope>NUCLEOTIDE SEQUENCE [LARGE SCALE GENOMIC DNA]</scope>
    <source>
        <strain evidence="2 3">F2A</strain>
    </source>
</reference>
<keyword evidence="3" id="KW-1185">Reference proteome</keyword>
<accession>A0A974NE35</accession>
<dbReference type="KEGG" id="eaz:JHT90_11890"/>
<dbReference type="RefSeq" id="WP_201091226.1">
    <property type="nucleotide sequence ID" value="NZ_CP067393.1"/>
</dbReference>